<organism evidence="2 3">
    <name type="scientific">Mauremys mutica</name>
    <name type="common">yellowpond turtle</name>
    <dbReference type="NCBI Taxonomy" id="74926"/>
    <lineage>
        <taxon>Eukaryota</taxon>
        <taxon>Metazoa</taxon>
        <taxon>Chordata</taxon>
        <taxon>Craniata</taxon>
        <taxon>Vertebrata</taxon>
        <taxon>Euteleostomi</taxon>
        <taxon>Archelosauria</taxon>
        <taxon>Testudinata</taxon>
        <taxon>Testudines</taxon>
        <taxon>Cryptodira</taxon>
        <taxon>Durocryptodira</taxon>
        <taxon>Testudinoidea</taxon>
        <taxon>Geoemydidae</taxon>
        <taxon>Geoemydinae</taxon>
        <taxon>Mauremys</taxon>
    </lineage>
</organism>
<reference evidence="2" key="1">
    <citation type="submission" date="2021-09" db="EMBL/GenBank/DDBJ databases">
        <title>The genome of Mauremys mutica provides insights into the evolution of semi-aquatic lifestyle.</title>
        <authorList>
            <person name="Gong S."/>
            <person name="Gao Y."/>
        </authorList>
    </citation>
    <scope>NUCLEOTIDE SEQUENCE</scope>
    <source>
        <strain evidence="2">MM-2020</strain>
        <tissue evidence="2">Muscle</tissue>
    </source>
</reference>
<protein>
    <submittedName>
        <fullName evidence="2">Uncharacterized protein</fullName>
    </submittedName>
</protein>
<evidence type="ECO:0000256" key="1">
    <source>
        <dbReference type="SAM" id="MobiDB-lite"/>
    </source>
</evidence>
<gene>
    <name evidence="2" type="ORF">KIL84_006617</name>
</gene>
<comment type="caution">
    <text evidence="2">The sequence shown here is derived from an EMBL/GenBank/DDBJ whole genome shotgun (WGS) entry which is preliminary data.</text>
</comment>
<evidence type="ECO:0000313" key="2">
    <source>
        <dbReference type="EMBL" id="KAH1170999.1"/>
    </source>
</evidence>
<evidence type="ECO:0000313" key="3">
    <source>
        <dbReference type="Proteomes" id="UP000827986"/>
    </source>
</evidence>
<feature type="region of interest" description="Disordered" evidence="1">
    <location>
        <begin position="131"/>
        <end position="154"/>
    </location>
</feature>
<sequence>MHPSLPSKRSRIHIAGHGHPHQDSHAQPPPSTGVSHVENTLAAQRQLSPLWEFAAEAELLSGDKGISQAHTQPSPLSPSLPAFPLPVTVAPDLWLRNKHKVLDSGKWARAFQSGPSANHQPELPLRPVQLPVRENSPSLPTALPATHTPRASLR</sequence>
<proteinExistence type="predicted"/>
<accession>A0A9D4AUQ6</accession>
<dbReference type="EMBL" id="JAHDVG010000483">
    <property type="protein sequence ID" value="KAH1170999.1"/>
    <property type="molecule type" value="Genomic_DNA"/>
</dbReference>
<feature type="region of interest" description="Disordered" evidence="1">
    <location>
        <begin position="1"/>
        <end position="37"/>
    </location>
</feature>
<name>A0A9D4AUQ6_9SAUR</name>
<dbReference type="AlphaFoldDB" id="A0A9D4AUQ6"/>
<feature type="compositionally biased region" description="Basic residues" evidence="1">
    <location>
        <begin position="8"/>
        <end position="19"/>
    </location>
</feature>
<dbReference type="Proteomes" id="UP000827986">
    <property type="component" value="Unassembled WGS sequence"/>
</dbReference>
<keyword evidence="3" id="KW-1185">Reference proteome</keyword>